<keyword evidence="1" id="KW-0175">Coiled coil</keyword>
<name>A0ABR3M9W3_9TELE</name>
<dbReference type="Proteomes" id="UP001558613">
    <property type="component" value="Unassembled WGS sequence"/>
</dbReference>
<evidence type="ECO:0000313" key="5">
    <source>
        <dbReference type="Proteomes" id="UP001558613"/>
    </source>
</evidence>
<comment type="caution">
    <text evidence="4">The sequence shown here is derived from an EMBL/GenBank/DDBJ whole genome shotgun (WGS) entry which is preliminary data.</text>
</comment>
<evidence type="ECO:0000259" key="3">
    <source>
        <dbReference type="Pfam" id="PF14962"/>
    </source>
</evidence>
<feature type="compositionally biased region" description="Acidic residues" evidence="2">
    <location>
        <begin position="100"/>
        <end position="124"/>
    </location>
</feature>
<keyword evidence="5" id="KW-1185">Reference proteome</keyword>
<reference evidence="4 5" key="1">
    <citation type="submission" date="2023-09" db="EMBL/GenBank/DDBJ databases">
        <authorList>
            <person name="Wang M."/>
        </authorList>
    </citation>
    <scope>NUCLEOTIDE SEQUENCE [LARGE SCALE GENOMIC DNA]</scope>
    <source>
        <strain evidence="4">GT-2023</strain>
        <tissue evidence="4">Liver</tissue>
    </source>
</reference>
<gene>
    <name evidence="4" type="ORF">QQF64_007142</name>
</gene>
<dbReference type="InterPro" id="IPR026093">
    <property type="entry name" value="MGARP"/>
</dbReference>
<dbReference type="PANTHER" id="PTHR22910">
    <property type="entry name" value="PROTEIN MGARP"/>
    <property type="match status" value="1"/>
</dbReference>
<accession>A0ABR3M9W3</accession>
<protein>
    <recommendedName>
        <fullName evidence="3">Protein MGARP N-terminal domain-containing protein</fullName>
    </recommendedName>
</protein>
<dbReference type="InterPro" id="IPR032773">
    <property type="entry name" value="MGARP_N"/>
</dbReference>
<evidence type="ECO:0000256" key="1">
    <source>
        <dbReference type="SAM" id="Coils"/>
    </source>
</evidence>
<feature type="domain" description="Protein MGARP N-terminal" evidence="3">
    <location>
        <begin position="22"/>
        <end position="192"/>
    </location>
</feature>
<proteinExistence type="predicted"/>
<evidence type="ECO:0000256" key="2">
    <source>
        <dbReference type="SAM" id="MobiDB-lite"/>
    </source>
</evidence>
<dbReference type="EMBL" id="JAYMGO010000014">
    <property type="protein sequence ID" value="KAL1261877.1"/>
    <property type="molecule type" value="Genomic_DNA"/>
</dbReference>
<dbReference type="Pfam" id="PF14962">
    <property type="entry name" value="AIF-MLS"/>
    <property type="match status" value="1"/>
</dbReference>
<organism evidence="4 5">
    <name type="scientific">Cirrhinus molitorella</name>
    <name type="common">mud carp</name>
    <dbReference type="NCBI Taxonomy" id="172907"/>
    <lineage>
        <taxon>Eukaryota</taxon>
        <taxon>Metazoa</taxon>
        <taxon>Chordata</taxon>
        <taxon>Craniata</taxon>
        <taxon>Vertebrata</taxon>
        <taxon>Euteleostomi</taxon>
        <taxon>Actinopterygii</taxon>
        <taxon>Neopterygii</taxon>
        <taxon>Teleostei</taxon>
        <taxon>Ostariophysi</taxon>
        <taxon>Cypriniformes</taxon>
        <taxon>Cyprinidae</taxon>
        <taxon>Labeoninae</taxon>
        <taxon>Labeonini</taxon>
        <taxon>Cirrhinus</taxon>
    </lineage>
</organism>
<dbReference type="PANTHER" id="PTHR22910:SF6">
    <property type="entry name" value="PROTEIN MGARP"/>
    <property type="match status" value="1"/>
</dbReference>
<feature type="region of interest" description="Disordered" evidence="2">
    <location>
        <begin position="84"/>
        <end position="124"/>
    </location>
</feature>
<evidence type="ECO:0000313" key="4">
    <source>
        <dbReference type="EMBL" id="KAL1261877.1"/>
    </source>
</evidence>
<sequence length="621" mass="65896">MFACRAAWQRCGPLARQSLYRAHLRRDVVPRRLMSSVPGGSGENVFYAVLCGGAFAGALAYAYKTVATDQARYVHRVSEINARPKSEWKPKAWPPKGEENGNEEAGAEEGEVAETVESAAEEDVSAVAPEVLLETVEASKGKMGTLETIVEKVAETVEETAEVVAEVAAVVHETAEEVAAVAEEVQEVAEEVEAAAEAVVTPVIQAEEPVSESNELISPAAVETAELAAASVIEAVPVETVSVEDVPVEVVPEKPIEVPTTDHLESEPVTEVAPVMEEESVSLVAEVVEEPPVVEEVSVAPVTEEPPVAAVVEETPVAEETAVDSPVPSEEASNIPVIEEEILVALVAEEAPVAPEAEEVPLAPVTENIPVPLVPEEAAVSLVTEEAPVVVAEDAPVVATEELEETPAAKVAEEVIPVVEEVKAAEVIVESAVVEASVSKVEEEAASPVVEVKESVVGPDVASIVVAEEVAPAETSSAPDALEEPKRDYIMVVLEGAPKAEKKPMVLGVSPVTGKIIPASDDGEEPSGQHQLKKLGAARCPGILNQFPAKDLFVSQILQREARNELRKTLPTTAARPAKNSYLFIFFIEQIDICLSPACVLCISEQFTQVQQTTRNQHKRL</sequence>
<feature type="coiled-coil region" evidence="1">
    <location>
        <begin position="171"/>
        <end position="198"/>
    </location>
</feature>